<dbReference type="PANTHER" id="PTHR23077:SF132">
    <property type="entry name" value="ATP-DEPENDENT ZN PROTEASE"/>
    <property type="match status" value="1"/>
</dbReference>
<name>A0AAD4LTT6_9AGAM</name>
<dbReference type="Pfam" id="PF00004">
    <property type="entry name" value="AAA"/>
    <property type="match status" value="1"/>
</dbReference>
<dbReference type="InterPro" id="IPR003593">
    <property type="entry name" value="AAA+_ATPase"/>
</dbReference>
<dbReference type="EMBL" id="JAKELL010000004">
    <property type="protein sequence ID" value="KAH8999081.1"/>
    <property type="molecule type" value="Genomic_DNA"/>
</dbReference>
<dbReference type="GO" id="GO:0003723">
    <property type="term" value="F:RNA binding"/>
    <property type="evidence" value="ECO:0007669"/>
    <property type="project" value="TreeGrafter"/>
</dbReference>
<keyword evidence="2" id="KW-0378">Hydrolase</keyword>
<gene>
    <name evidence="2" type="ORF">EDB92DRAFT_1832323</name>
</gene>
<dbReference type="GO" id="GO:1990275">
    <property type="term" value="F:preribosome binding"/>
    <property type="evidence" value="ECO:0007669"/>
    <property type="project" value="TreeGrafter"/>
</dbReference>
<sequence>MSDAFIKVSFQEDRENDPLLGHWLDQGSAKHSSPLVLLSQLLQKIYPNHSLVVTQDYRLNILAFPDVYAQPISPSDLITNAFFASLPKNAGPVPGILFDSVEYGAFKATWRGKAFILYIMRWPQGFGETTEHFILHEGPDTAARELLLAAGVWFDQLHDEIWVYNQGWMKNAGLWQEIQKASWDSVILEEDFKRALQKDVFGFFSSKETYKGLSLPWKRGLIFHGPPGNGKTISVKIIMKECSERGFSPMYVKTFSHYFGDEYAIAEVFSKARQNSPCVIILEDLDSLVNDRNRSFFLNELDGLEGNDGLLIIGSTNHLDQLDPGLSTRPSRFDRKYLFDDPNRLKDNKDVAFPDSLVIGIAEETRGFSFAYLKEAFVSALVTFLAEKEDGHDVTFETVIRRQIKALRRQLDEGSIKRGNADGKPPAEIPVFPRPRVPAEKKDIALALEHLSLASRGVGNKAGPVFPAPNKDIRGLLDDLQRIPGGSAGWF</sequence>
<keyword evidence="3" id="KW-1185">Reference proteome</keyword>
<dbReference type="GO" id="GO:0016887">
    <property type="term" value="F:ATP hydrolysis activity"/>
    <property type="evidence" value="ECO:0007669"/>
    <property type="project" value="InterPro"/>
</dbReference>
<accession>A0AAD4LTT6</accession>
<dbReference type="GO" id="GO:0005634">
    <property type="term" value="C:nucleus"/>
    <property type="evidence" value="ECO:0007669"/>
    <property type="project" value="TreeGrafter"/>
</dbReference>
<dbReference type="SMART" id="SM00382">
    <property type="entry name" value="AAA"/>
    <property type="match status" value="1"/>
</dbReference>
<dbReference type="SUPFAM" id="SSF52540">
    <property type="entry name" value="P-loop containing nucleoside triphosphate hydrolases"/>
    <property type="match status" value="1"/>
</dbReference>
<evidence type="ECO:0000313" key="3">
    <source>
        <dbReference type="Proteomes" id="UP001201163"/>
    </source>
</evidence>
<reference evidence="2" key="1">
    <citation type="submission" date="2022-01" db="EMBL/GenBank/DDBJ databases">
        <title>Comparative genomics reveals a dynamic genome evolution in the ectomycorrhizal milk-cap (Lactarius) mushrooms.</title>
        <authorList>
            <consortium name="DOE Joint Genome Institute"/>
            <person name="Lebreton A."/>
            <person name="Tang N."/>
            <person name="Kuo A."/>
            <person name="LaButti K."/>
            <person name="Drula E."/>
            <person name="Barry K."/>
            <person name="Clum A."/>
            <person name="Lipzen A."/>
            <person name="Mousain D."/>
            <person name="Ng V."/>
            <person name="Wang R."/>
            <person name="Wang X."/>
            <person name="Dai Y."/>
            <person name="Henrissat B."/>
            <person name="Grigoriev I.V."/>
            <person name="Guerin-Laguette A."/>
            <person name="Yu F."/>
            <person name="Martin F.M."/>
        </authorList>
    </citation>
    <scope>NUCLEOTIDE SEQUENCE</scope>
    <source>
        <strain evidence="2">QP</strain>
    </source>
</reference>
<dbReference type="Gene3D" id="3.40.50.300">
    <property type="entry name" value="P-loop containing nucleotide triphosphate hydrolases"/>
    <property type="match status" value="1"/>
</dbReference>
<protein>
    <submittedName>
        <fullName evidence="2">P-loop containing nucleoside triphosphate hydrolase protein</fullName>
    </submittedName>
</protein>
<evidence type="ECO:0000313" key="2">
    <source>
        <dbReference type="EMBL" id="KAH8999081.1"/>
    </source>
</evidence>
<organism evidence="2 3">
    <name type="scientific">Lactarius akahatsu</name>
    <dbReference type="NCBI Taxonomy" id="416441"/>
    <lineage>
        <taxon>Eukaryota</taxon>
        <taxon>Fungi</taxon>
        <taxon>Dikarya</taxon>
        <taxon>Basidiomycota</taxon>
        <taxon>Agaricomycotina</taxon>
        <taxon>Agaricomycetes</taxon>
        <taxon>Russulales</taxon>
        <taxon>Russulaceae</taxon>
        <taxon>Lactarius</taxon>
    </lineage>
</organism>
<dbReference type="GO" id="GO:0005524">
    <property type="term" value="F:ATP binding"/>
    <property type="evidence" value="ECO:0007669"/>
    <property type="project" value="InterPro"/>
</dbReference>
<dbReference type="InterPro" id="IPR050168">
    <property type="entry name" value="AAA_ATPase_domain"/>
</dbReference>
<dbReference type="PANTHER" id="PTHR23077">
    <property type="entry name" value="AAA-FAMILY ATPASE"/>
    <property type="match status" value="1"/>
</dbReference>
<evidence type="ECO:0000259" key="1">
    <source>
        <dbReference type="SMART" id="SM00382"/>
    </source>
</evidence>
<proteinExistence type="predicted"/>
<dbReference type="GO" id="GO:0042254">
    <property type="term" value="P:ribosome biogenesis"/>
    <property type="evidence" value="ECO:0007669"/>
    <property type="project" value="TreeGrafter"/>
</dbReference>
<comment type="caution">
    <text evidence="2">The sequence shown here is derived from an EMBL/GenBank/DDBJ whole genome shotgun (WGS) entry which is preliminary data.</text>
</comment>
<dbReference type="AlphaFoldDB" id="A0AAD4LTT6"/>
<dbReference type="InterPro" id="IPR027417">
    <property type="entry name" value="P-loop_NTPase"/>
</dbReference>
<feature type="domain" description="AAA+ ATPase" evidence="1">
    <location>
        <begin position="217"/>
        <end position="343"/>
    </location>
</feature>
<dbReference type="InterPro" id="IPR003959">
    <property type="entry name" value="ATPase_AAA_core"/>
</dbReference>
<dbReference type="Proteomes" id="UP001201163">
    <property type="component" value="Unassembled WGS sequence"/>
</dbReference>